<comment type="caution">
    <text evidence="2">The sequence shown here is derived from an EMBL/GenBank/DDBJ whole genome shotgun (WGS) entry which is preliminary data.</text>
</comment>
<feature type="domain" description="Methyltransferase type 11" evidence="1">
    <location>
        <begin position="123"/>
        <end position="222"/>
    </location>
</feature>
<accession>A0AAV9CLS0</accession>
<dbReference type="SUPFAM" id="SSF53335">
    <property type="entry name" value="S-adenosyl-L-methionine-dependent methyltransferases"/>
    <property type="match status" value="1"/>
</dbReference>
<dbReference type="CDD" id="cd02440">
    <property type="entry name" value="AdoMet_MTases"/>
    <property type="match status" value="1"/>
</dbReference>
<dbReference type="Proteomes" id="UP001180020">
    <property type="component" value="Unassembled WGS sequence"/>
</dbReference>
<dbReference type="PANTHER" id="PTHR45036">
    <property type="entry name" value="METHYLTRANSFERASE LIKE 7B"/>
    <property type="match status" value="1"/>
</dbReference>
<evidence type="ECO:0000259" key="1">
    <source>
        <dbReference type="Pfam" id="PF08241"/>
    </source>
</evidence>
<dbReference type="Gene3D" id="3.40.50.150">
    <property type="entry name" value="Vaccinia Virus protein VP39"/>
    <property type="match status" value="1"/>
</dbReference>
<evidence type="ECO:0000313" key="2">
    <source>
        <dbReference type="EMBL" id="KAK1290158.1"/>
    </source>
</evidence>
<evidence type="ECO:0000313" key="3">
    <source>
        <dbReference type="Proteomes" id="UP001180020"/>
    </source>
</evidence>
<reference evidence="2" key="1">
    <citation type="journal article" date="2023" name="Nat. Commun.">
        <title>Diploid and tetraploid genomes of Acorus and the evolution of monocots.</title>
        <authorList>
            <person name="Ma L."/>
            <person name="Liu K.W."/>
            <person name="Li Z."/>
            <person name="Hsiao Y.Y."/>
            <person name="Qi Y."/>
            <person name="Fu T."/>
            <person name="Tang G.D."/>
            <person name="Zhang D."/>
            <person name="Sun W.H."/>
            <person name="Liu D.K."/>
            <person name="Li Y."/>
            <person name="Chen G.Z."/>
            <person name="Liu X.D."/>
            <person name="Liao X.Y."/>
            <person name="Jiang Y.T."/>
            <person name="Yu X."/>
            <person name="Hao Y."/>
            <person name="Huang J."/>
            <person name="Zhao X.W."/>
            <person name="Ke S."/>
            <person name="Chen Y.Y."/>
            <person name="Wu W.L."/>
            <person name="Hsu J.L."/>
            <person name="Lin Y.F."/>
            <person name="Huang M.D."/>
            <person name="Li C.Y."/>
            <person name="Huang L."/>
            <person name="Wang Z.W."/>
            <person name="Zhao X."/>
            <person name="Zhong W.Y."/>
            <person name="Peng D.H."/>
            <person name="Ahmad S."/>
            <person name="Lan S."/>
            <person name="Zhang J.S."/>
            <person name="Tsai W.C."/>
            <person name="Van de Peer Y."/>
            <person name="Liu Z.J."/>
        </authorList>
    </citation>
    <scope>NUCLEOTIDE SEQUENCE</scope>
    <source>
        <strain evidence="2">CP</strain>
    </source>
</reference>
<dbReference type="PANTHER" id="PTHR45036:SF1">
    <property type="entry name" value="METHYLTRANSFERASE LIKE 7A"/>
    <property type="match status" value="1"/>
</dbReference>
<dbReference type="Pfam" id="PF08241">
    <property type="entry name" value="Methyltransf_11"/>
    <property type="match status" value="1"/>
</dbReference>
<name>A0AAV9CLS0_ACOCL</name>
<protein>
    <recommendedName>
        <fullName evidence="1">Methyltransferase type 11 domain-containing protein</fullName>
    </recommendedName>
</protein>
<dbReference type="InterPro" id="IPR029063">
    <property type="entry name" value="SAM-dependent_MTases_sf"/>
</dbReference>
<dbReference type="InterPro" id="IPR052356">
    <property type="entry name" value="Thiol_S-MT"/>
</dbReference>
<dbReference type="InterPro" id="IPR013216">
    <property type="entry name" value="Methyltransf_11"/>
</dbReference>
<dbReference type="EMBL" id="JAUJYO010000018">
    <property type="protein sequence ID" value="KAK1290158.1"/>
    <property type="molecule type" value="Genomic_DNA"/>
</dbReference>
<dbReference type="GO" id="GO:0008757">
    <property type="term" value="F:S-adenosylmethionine-dependent methyltransferase activity"/>
    <property type="evidence" value="ECO:0007669"/>
    <property type="project" value="InterPro"/>
</dbReference>
<organism evidence="2 3">
    <name type="scientific">Acorus calamus</name>
    <name type="common">Sweet flag</name>
    <dbReference type="NCBI Taxonomy" id="4465"/>
    <lineage>
        <taxon>Eukaryota</taxon>
        <taxon>Viridiplantae</taxon>
        <taxon>Streptophyta</taxon>
        <taxon>Embryophyta</taxon>
        <taxon>Tracheophyta</taxon>
        <taxon>Spermatophyta</taxon>
        <taxon>Magnoliopsida</taxon>
        <taxon>Liliopsida</taxon>
        <taxon>Acoraceae</taxon>
        <taxon>Acorus</taxon>
    </lineage>
</organism>
<sequence>MQASTAPLLKPNLHFPFKNLATKTKGHPFHSLRCRFSGCPCGRRHFIGGGAALLPTLRAKGKAVDPVSVAEDSVERFRPPRPDWYEELCALALKNWMKSYEAEIAGLKDKLFTQLKGENMNVLELGIGTGPNLRYYAGLSGVNVFAVDPNKKMEKYATVAATEAGLPPSNFKFIHAVAEALPVREDSMDAVIGTLVLCSVKDVDLALKEVKRVLKPGGQYIFIEHVAAQGETFLRLVQNVVDPVQQVVADGCHLTRETGNDINKAGFSAVKADMAHLSSVSLISPHVCGIACK</sequence>
<proteinExistence type="predicted"/>
<keyword evidence="3" id="KW-1185">Reference proteome</keyword>
<reference evidence="2" key="2">
    <citation type="submission" date="2023-06" db="EMBL/GenBank/DDBJ databases">
        <authorList>
            <person name="Ma L."/>
            <person name="Liu K.-W."/>
            <person name="Li Z."/>
            <person name="Hsiao Y.-Y."/>
            <person name="Qi Y."/>
            <person name="Fu T."/>
            <person name="Tang G."/>
            <person name="Zhang D."/>
            <person name="Sun W.-H."/>
            <person name="Liu D.-K."/>
            <person name="Li Y."/>
            <person name="Chen G.-Z."/>
            <person name="Liu X.-D."/>
            <person name="Liao X.-Y."/>
            <person name="Jiang Y.-T."/>
            <person name="Yu X."/>
            <person name="Hao Y."/>
            <person name="Huang J."/>
            <person name="Zhao X.-W."/>
            <person name="Ke S."/>
            <person name="Chen Y.-Y."/>
            <person name="Wu W.-L."/>
            <person name="Hsu J.-L."/>
            <person name="Lin Y.-F."/>
            <person name="Huang M.-D."/>
            <person name="Li C.-Y."/>
            <person name="Huang L."/>
            <person name="Wang Z.-W."/>
            <person name="Zhao X."/>
            <person name="Zhong W.-Y."/>
            <person name="Peng D.-H."/>
            <person name="Ahmad S."/>
            <person name="Lan S."/>
            <person name="Zhang J.-S."/>
            <person name="Tsai W.-C."/>
            <person name="Van De Peer Y."/>
            <person name="Liu Z.-J."/>
        </authorList>
    </citation>
    <scope>NUCLEOTIDE SEQUENCE</scope>
    <source>
        <strain evidence="2">CP</strain>
        <tissue evidence="2">Leaves</tissue>
    </source>
</reference>
<dbReference type="AlphaFoldDB" id="A0AAV9CLS0"/>
<gene>
    <name evidence="2" type="ORF">QJS10_CPB18g01408</name>
</gene>